<dbReference type="Pfam" id="PF03446">
    <property type="entry name" value="NAD_binding_2"/>
    <property type="match status" value="1"/>
</dbReference>
<dbReference type="GO" id="GO:0050661">
    <property type="term" value="F:NADP binding"/>
    <property type="evidence" value="ECO:0007669"/>
    <property type="project" value="InterPro"/>
</dbReference>
<dbReference type="UniPathway" id="UPA00362"/>
<dbReference type="Pfam" id="PF14833">
    <property type="entry name" value="NAD_binding_11"/>
    <property type="match status" value="1"/>
</dbReference>
<keyword evidence="10" id="KW-1185">Reference proteome</keyword>
<feature type="domain" description="3-hydroxyisobutyrate dehydrogenase-like NAD-binding" evidence="8">
    <location>
        <begin position="164"/>
        <end position="290"/>
    </location>
</feature>
<dbReference type="InterPro" id="IPR002204">
    <property type="entry name" value="3-OH-isobutyrate_DH-rel_CS"/>
</dbReference>
<dbReference type="AlphaFoldDB" id="A0A3A8F1Y9"/>
<dbReference type="GO" id="GO:0006574">
    <property type="term" value="P:L-valine catabolic process"/>
    <property type="evidence" value="ECO:0007669"/>
    <property type="project" value="UniProtKB-UniPathway"/>
</dbReference>
<evidence type="ECO:0000256" key="4">
    <source>
        <dbReference type="ARBA" id="ARBA00023027"/>
    </source>
</evidence>
<evidence type="ECO:0000256" key="2">
    <source>
        <dbReference type="ARBA" id="ARBA00022456"/>
    </source>
</evidence>
<keyword evidence="3 6" id="KW-0560">Oxidoreductase</keyword>
<reference evidence="9 10" key="1">
    <citation type="submission" date="2018-09" db="EMBL/GenBank/DDBJ databases">
        <title>The draft genome of Acinetobacter spp. strains.</title>
        <authorList>
            <person name="Qin J."/>
            <person name="Feng Y."/>
            <person name="Zong Z."/>
        </authorList>
    </citation>
    <scope>NUCLEOTIDE SEQUENCE [LARGE SCALE GENOMIC DNA]</scope>
    <source>
        <strain evidence="9 10">WCHAc060115</strain>
    </source>
</reference>
<dbReference type="SUPFAM" id="SSF51735">
    <property type="entry name" value="NAD(P)-binding Rossmann-fold domains"/>
    <property type="match status" value="1"/>
</dbReference>
<dbReference type="InterPro" id="IPR006115">
    <property type="entry name" value="6PGDH_NADP-bd"/>
</dbReference>
<proteinExistence type="inferred from homology"/>
<evidence type="ECO:0000313" key="9">
    <source>
        <dbReference type="EMBL" id="RKG40865.1"/>
    </source>
</evidence>
<evidence type="ECO:0000256" key="1">
    <source>
        <dbReference type="ARBA" id="ARBA00009080"/>
    </source>
</evidence>
<dbReference type="Gene3D" id="3.40.50.720">
    <property type="entry name" value="NAD(P)-binding Rossmann-like Domain"/>
    <property type="match status" value="1"/>
</dbReference>
<evidence type="ECO:0000259" key="7">
    <source>
        <dbReference type="Pfam" id="PF03446"/>
    </source>
</evidence>
<dbReference type="EC" id="1.1.1.31" evidence="6"/>
<dbReference type="RefSeq" id="WP_120382366.1">
    <property type="nucleotide sequence ID" value="NZ_RAXT01000001.1"/>
</dbReference>
<keyword evidence="2 6" id="KW-0101">Branched-chain amino acid catabolism</keyword>
<dbReference type="InterPro" id="IPR036291">
    <property type="entry name" value="NAD(P)-bd_dom_sf"/>
</dbReference>
<dbReference type="PIRSF" id="PIRSF000103">
    <property type="entry name" value="HIBADH"/>
    <property type="match status" value="1"/>
</dbReference>
<comment type="similarity">
    <text evidence="1 6">Belongs to the HIBADH-related family.</text>
</comment>
<evidence type="ECO:0000256" key="6">
    <source>
        <dbReference type="RuleBase" id="RU910714"/>
    </source>
</evidence>
<dbReference type="GO" id="GO:0051287">
    <property type="term" value="F:NAD binding"/>
    <property type="evidence" value="ECO:0007669"/>
    <property type="project" value="InterPro"/>
</dbReference>
<dbReference type="SUPFAM" id="SSF48179">
    <property type="entry name" value="6-phosphogluconate dehydrogenase C-terminal domain-like"/>
    <property type="match status" value="1"/>
</dbReference>
<gene>
    <name evidence="9" type="primary">mmsB</name>
    <name evidence="9" type="ORF">D7V20_00285</name>
</gene>
<dbReference type="OrthoDB" id="9786703at2"/>
<dbReference type="InterPro" id="IPR008927">
    <property type="entry name" value="6-PGluconate_DH-like_C_sf"/>
</dbReference>
<accession>A0A3A8F1Y9</accession>
<dbReference type="PANTHER" id="PTHR22981:SF7">
    <property type="entry name" value="3-HYDROXYISOBUTYRATE DEHYDROGENASE, MITOCHONDRIAL"/>
    <property type="match status" value="1"/>
</dbReference>
<dbReference type="PANTHER" id="PTHR22981">
    <property type="entry name" value="3-HYDROXYISOBUTYRATE DEHYDROGENASE-RELATED"/>
    <property type="match status" value="1"/>
</dbReference>
<feature type="active site" evidence="5">
    <location>
        <position position="170"/>
    </location>
</feature>
<feature type="domain" description="6-phosphogluconate dehydrogenase NADP-binding" evidence="7">
    <location>
        <begin position="2"/>
        <end position="161"/>
    </location>
</feature>
<organism evidence="9 10">
    <name type="scientific">Acinetobacter rongchengensis</name>
    <dbReference type="NCBI Taxonomy" id="2419601"/>
    <lineage>
        <taxon>Bacteria</taxon>
        <taxon>Pseudomonadati</taxon>
        <taxon>Pseudomonadota</taxon>
        <taxon>Gammaproteobacteria</taxon>
        <taxon>Moraxellales</taxon>
        <taxon>Moraxellaceae</taxon>
        <taxon>Acinetobacter</taxon>
    </lineage>
</organism>
<dbReference type="InterPro" id="IPR013328">
    <property type="entry name" value="6PGD_dom2"/>
</dbReference>
<dbReference type="NCBIfam" id="TIGR01692">
    <property type="entry name" value="HIBADH"/>
    <property type="match status" value="1"/>
</dbReference>
<sequence length="295" mass="31224">MNISFIGLGNMGLPMAKNLLEAQFNVTGSDLSQTALEQFKSYGGTVAQDQQQLVENADVIVTMLPSSESMKNFFLGSEGILKQLKPKTLIIDCSSIAASVSREVALAAESYAVDIVDAPVSGGILAAQAGTLTFMVGGSIQHFESAKPILEKMGKNIFHAGEHGAGQIAKACNNMLLAINMIGTSEALNLAIQHGLDPKVISEIIQNSSGANWCVEKYNPVPDVLENVPSSKGYVAGFMTDLMLKDLGLSMTAASEVSATVTMGELAKDIYRSHSQNGHGKTDFSSIFNLISQTS</sequence>
<dbReference type="InterPro" id="IPR015815">
    <property type="entry name" value="HIBADH-related"/>
</dbReference>
<dbReference type="FunFam" id="1.10.1040.10:FF:000006">
    <property type="entry name" value="3-hydroxyisobutyrate dehydrogenase"/>
    <property type="match status" value="1"/>
</dbReference>
<protein>
    <recommendedName>
        <fullName evidence="6">3-hydroxyisobutyrate dehydrogenase</fullName>
        <shortName evidence="6">HIBADH</shortName>
        <ecNumber evidence="6">1.1.1.31</ecNumber>
    </recommendedName>
</protein>
<dbReference type="Proteomes" id="UP000280405">
    <property type="component" value="Unassembled WGS sequence"/>
</dbReference>
<dbReference type="InterPro" id="IPR029154">
    <property type="entry name" value="HIBADH-like_NADP-bd"/>
</dbReference>
<evidence type="ECO:0000256" key="3">
    <source>
        <dbReference type="ARBA" id="ARBA00023002"/>
    </source>
</evidence>
<comment type="caution">
    <text evidence="9">The sequence shown here is derived from an EMBL/GenBank/DDBJ whole genome shotgun (WGS) entry which is preliminary data.</text>
</comment>
<dbReference type="Gene3D" id="1.10.1040.10">
    <property type="entry name" value="N-(1-d-carboxylethyl)-l-norvaline Dehydrogenase, domain 2"/>
    <property type="match status" value="1"/>
</dbReference>
<name>A0A3A8F1Y9_9GAMM</name>
<evidence type="ECO:0000259" key="8">
    <source>
        <dbReference type="Pfam" id="PF14833"/>
    </source>
</evidence>
<comment type="pathway">
    <text evidence="6">Amino-acid degradation; L-valine degradation.</text>
</comment>
<evidence type="ECO:0000256" key="5">
    <source>
        <dbReference type="PIRSR" id="PIRSR000103-1"/>
    </source>
</evidence>
<keyword evidence="4 6" id="KW-0520">NAD</keyword>
<dbReference type="PROSITE" id="PS00895">
    <property type="entry name" value="3_HYDROXYISOBUT_DH"/>
    <property type="match status" value="1"/>
</dbReference>
<evidence type="ECO:0000313" key="10">
    <source>
        <dbReference type="Proteomes" id="UP000280405"/>
    </source>
</evidence>
<dbReference type="EMBL" id="RAXT01000001">
    <property type="protein sequence ID" value="RKG40865.1"/>
    <property type="molecule type" value="Genomic_DNA"/>
</dbReference>
<dbReference type="GO" id="GO:0008442">
    <property type="term" value="F:3-hydroxyisobutyrate dehydrogenase activity"/>
    <property type="evidence" value="ECO:0007669"/>
    <property type="project" value="UniProtKB-EC"/>
</dbReference>
<comment type="catalytic activity">
    <reaction evidence="6">
        <text>3-hydroxy-2-methylpropanoate + NAD(+) = 2-methyl-3-oxopropanoate + NADH + H(+)</text>
        <dbReference type="Rhea" id="RHEA:17681"/>
        <dbReference type="ChEBI" id="CHEBI:11805"/>
        <dbReference type="ChEBI" id="CHEBI:15378"/>
        <dbReference type="ChEBI" id="CHEBI:57540"/>
        <dbReference type="ChEBI" id="CHEBI:57700"/>
        <dbReference type="ChEBI" id="CHEBI:57945"/>
        <dbReference type="EC" id="1.1.1.31"/>
    </reaction>
</comment>
<dbReference type="InterPro" id="IPR011548">
    <property type="entry name" value="HIBADH"/>
</dbReference>